<gene>
    <name evidence="5" type="ORF">SAMN02910377_00738</name>
</gene>
<accession>A0A1H7GEF2</accession>
<proteinExistence type="inferred from homology"/>
<keyword evidence="3" id="KW-0732">Signal</keyword>
<evidence type="ECO:0000313" key="6">
    <source>
        <dbReference type="Proteomes" id="UP000182321"/>
    </source>
</evidence>
<keyword evidence="6" id="KW-1185">Reference proteome</keyword>
<dbReference type="Proteomes" id="UP000182321">
    <property type="component" value="Unassembled WGS sequence"/>
</dbReference>
<feature type="region of interest" description="Disordered" evidence="2">
    <location>
        <begin position="135"/>
        <end position="154"/>
    </location>
</feature>
<dbReference type="PANTHER" id="PTHR30535">
    <property type="entry name" value="VITAMIN B12-BINDING PROTEIN"/>
    <property type="match status" value="1"/>
</dbReference>
<evidence type="ECO:0000313" key="5">
    <source>
        <dbReference type="EMBL" id="SEK36501.1"/>
    </source>
</evidence>
<feature type="chain" id="PRO_5038901794" evidence="3">
    <location>
        <begin position="23"/>
        <end position="510"/>
    </location>
</feature>
<dbReference type="AlphaFoldDB" id="A0A1H7GEF2"/>
<organism evidence="5 6">
    <name type="scientific">Pseudobutyrivibrio ruminis</name>
    <dbReference type="NCBI Taxonomy" id="46206"/>
    <lineage>
        <taxon>Bacteria</taxon>
        <taxon>Bacillati</taxon>
        <taxon>Bacillota</taxon>
        <taxon>Clostridia</taxon>
        <taxon>Lachnospirales</taxon>
        <taxon>Lachnospiraceae</taxon>
        <taxon>Pseudobutyrivibrio</taxon>
    </lineage>
</organism>
<reference evidence="6" key="1">
    <citation type="submission" date="2016-10" db="EMBL/GenBank/DDBJ databases">
        <authorList>
            <person name="Varghese N."/>
        </authorList>
    </citation>
    <scope>NUCLEOTIDE SEQUENCE [LARGE SCALE GENOMIC DNA]</scope>
    <source>
        <strain evidence="6">ACV-9</strain>
    </source>
</reference>
<protein>
    <submittedName>
        <fullName evidence="5">Iron complex transport system substrate-binding protein</fullName>
    </submittedName>
</protein>
<feature type="signal peptide" evidence="3">
    <location>
        <begin position="1"/>
        <end position="22"/>
    </location>
</feature>
<evidence type="ECO:0000256" key="3">
    <source>
        <dbReference type="SAM" id="SignalP"/>
    </source>
</evidence>
<dbReference type="InterPro" id="IPR002491">
    <property type="entry name" value="ABC_transptr_periplasmic_BD"/>
</dbReference>
<feature type="compositionally biased region" description="Basic and acidic residues" evidence="2">
    <location>
        <begin position="140"/>
        <end position="152"/>
    </location>
</feature>
<comment type="similarity">
    <text evidence="1">Belongs to the bacterial solute-binding protein 8 family.</text>
</comment>
<dbReference type="Gene3D" id="3.40.50.1980">
    <property type="entry name" value="Nitrogenase molybdenum iron protein domain"/>
    <property type="match status" value="2"/>
</dbReference>
<dbReference type="PROSITE" id="PS50983">
    <property type="entry name" value="FE_B12_PBP"/>
    <property type="match status" value="1"/>
</dbReference>
<feature type="domain" description="Fe/B12 periplasmic-binding" evidence="4">
    <location>
        <begin position="228"/>
        <end position="499"/>
    </location>
</feature>
<dbReference type="Pfam" id="PF01497">
    <property type="entry name" value="Peripla_BP_2"/>
    <property type="match status" value="1"/>
</dbReference>
<name>A0A1H7GEF2_9FIRM</name>
<dbReference type="RefSeq" id="WP_143063538.1">
    <property type="nucleotide sequence ID" value="NZ_FNZX01000004.1"/>
</dbReference>
<evidence type="ECO:0000256" key="1">
    <source>
        <dbReference type="ARBA" id="ARBA00008814"/>
    </source>
</evidence>
<dbReference type="SUPFAM" id="SSF53807">
    <property type="entry name" value="Helical backbone' metal receptor"/>
    <property type="match status" value="1"/>
</dbReference>
<sequence>MKKRFIFAAALAINLTACSFFNNNEIENTTNEITDGEYSCNVTLTGGSGKATVESPATVLVEGEEKTVQLVWSSSHYDYMVVDDVKYDNEAAVDENSVFTIPFSEFDEPFIVIGDTTAMSTPHEIEYELTVYAPGEEVEGGTKESTDTKGDSDDSYSLGNLKFKESLALEYAKDFTVDYYTDDSNAEYAFITITGASVNQYFLRPLEGADMNLDGLSDNIQVLSDIDKTYLVSTSVMDLIVNTDSLNSIKFSGTDSKDWYIDEAASAIKAGDILYAGKYSAPDYELLVSDGCNFAIENTMIYHNPEVKEKLESLGIPVMVETSSYETSPLGRLEWIKLYGVLYGKLDAATEVFDAQVARTKAVMDMEETGLTVAFFSVNSNGQITVRKNGDYISSMIDMAGATYVPENLADSEDALSTIKISMEDFYIGAVDADILIYNSTIEGELESVDDLVESAPSIADFKAVKNKNVYCLREGYFQKTTSVAEFIEELHLILTDSYKSGECFYKLKE</sequence>
<dbReference type="PANTHER" id="PTHR30535:SF34">
    <property type="entry name" value="MOLYBDATE-BINDING PROTEIN MOLA"/>
    <property type="match status" value="1"/>
</dbReference>
<evidence type="ECO:0000256" key="2">
    <source>
        <dbReference type="SAM" id="MobiDB-lite"/>
    </source>
</evidence>
<dbReference type="InterPro" id="IPR050902">
    <property type="entry name" value="ABC_Transporter_SBP"/>
</dbReference>
<dbReference type="EMBL" id="FNZX01000004">
    <property type="protein sequence ID" value="SEK36501.1"/>
    <property type="molecule type" value="Genomic_DNA"/>
</dbReference>
<evidence type="ECO:0000259" key="4">
    <source>
        <dbReference type="PROSITE" id="PS50983"/>
    </source>
</evidence>